<dbReference type="InterPro" id="IPR036761">
    <property type="entry name" value="TTHA0802/YceI-like_sf"/>
</dbReference>
<proteinExistence type="predicted"/>
<accession>A0ABT6FNV6</accession>
<dbReference type="PANTHER" id="PTHR34406:SF1">
    <property type="entry name" value="PROTEIN YCEI"/>
    <property type="match status" value="1"/>
</dbReference>
<dbReference type="Gene3D" id="2.40.128.110">
    <property type="entry name" value="Lipid/polyisoprenoid-binding, YceI-like"/>
    <property type="match status" value="1"/>
</dbReference>
<gene>
    <name evidence="2" type="ORF">OSR52_03635</name>
</gene>
<name>A0ABT6FNV6_9FLAO</name>
<reference evidence="2" key="1">
    <citation type="submission" date="2022-11" db="EMBL/GenBank/DDBJ databases">
        <title>High-quality draft genome sequence of Galbibacter sp. strain CMA-7.</title>
        <authorList>
            <person name="Wei L."/>
            <person name="Dong C."/>
            <person name="Shao Z."/>
        </authorList>
    </citation>
    <scope>NUCLEOTIDE SEQUENCE</scope>
    <source>
        <strain evidence="2">CMA-7</strain>
    </source>
</reference>
<dbReference type="Pfam" id="PF04264">
    <property type="entry name" value="YceI"/>
    <property type="match status" value="1"/>
</dbReference>
<feature type="domain" description="Lipid/polyisoprenoid-binding YceI-like" evidence="1">
    <location>
        <begin position="45"/>
        <end position="221"/>
    </location>
</feature>
<dbReference type="RefSeq" id="WP_277898683.1">
    <property type="nucleotide sequence ID" value="NZ_JAPMUA010000001.1"/>
</dbReference>
<evidence type="ECO:0000259" key="1">
    <source>
        <dbReference type="SMART" id="SM00867"/>
    </source>
</evidence>
<dbReference type="SMART" id="SM00867">
    <property type="entry name" value="YceI"/>
    <property type="match status" value="1"/>
</dbReference>
<sequence>MKKNFLSISLIACLTVFTACKTEKKNETSANDAETVTETTVEAVKYEAVPEESIIEWKGSKPTGTHTGTISLESGIIAIKDGALESGNFLIDMNTITVTDLEAGDGKEDLEAHLKGTVEGKEDHFFNVAEHPTAYFEVTGIEEIEGKTHIKGNLAIKGTKKNISFPVTVTENGDVATLTSEPFTIDRTNWNVNYGSKSVFDDLGDKFVNDDIELVVKVKAKKA</sequence>
<dbReference type="PANTHER" id="PTHR34406">
    <property type="entry name" value="PROTEIN YCEI"/>
    <property type="match status" value="1"/>
</dbReference>
<keyword evidence="3" id="KW-1185">Reference proteome</keyword>
<organism evidence="2 3">
    <name type="scientific">Galbibacter pacificus</name>
    <dbReference type="NCBI Taxonomy" id="2996052"/>
    <lineage>
        <taxon>Bacteria</taxon>
        <taxon>Pseudomonadati</taxon>
        <taxon>Bacteroidota</taxon>
        <taxon>Flavobacteriia</taxon>
        <taxon>Flavobacteriales</taxon>
        <taxon>Flavobacteriaceae</taxon>
        <taxon>Galbibacter</taxon>
    </lineage>
</organism>
<comment type="caution">
    <text evidence="2">The sequence shown here is derived from an EMBL/GenBank/DDBJ whole genome shotgun (WGS) entry which is preliminary data.</text>
</comment>
<protein>
    <submittedName>
        <fullName evidence="2">YceI family protein</fullName>
    </submittedName>
</protein>
<dbReference type="Proteomes" id="UP001153642">
    <property type="component" value="Unassembled WGS sequence"/>
</dbReference>
<dbReference type="PROSITE" id="PS51257">
    <property type="entry name" value="PROKAR_LIPOPROTEIN"/>
    <property type="match status" value="1"/>
</dbReference>
<dbReference type="InterPro" id="IPR007372">
    <property type="entry name" value="Lipid/polyisoprenoid-bd_YceI"/>
</dbReference>
<dbReference type="EMBL" id="JAPMUA010000001">
    <property type="protein sequence ID" value="MDG3584948.1"/>
    <property type="molecule type" value="Genomic_DNA"/>
</dbReference>
<dbReference type="SUPFAM" id="SSF101874">
    <property type="entry name" value="YceI-like"/>
    <property type="match status" value="1"/>
</dbReference>
<evidence type="ECO:0000313" key="2">
    <source>
        <dbReference type="EMBL" id="MDG3584948.1"/>
    </source>
</evidence>
<evidence type="ECO:0000313" key="3">
    <source>
        <dbReference type="Proteomes" id="UP001153642"/>
    </source>
</evidence>